<proteinExistence type="predicted"/>
<dbReference type="Proteomes" id="UP000547510">
    <property type="component" value="Unassembled WGS sequence"/>
</dbReference>
<protein>
    <submittedName>
        <fullName evidence="2">Uncharacterized protein</fullName>
    </submittedName>
</protein>
<dbReference type="RefSeq" id="WP_184690438.1">
    <property type="nucleotide sequence ID" value="NZ_JACHJN010000003.1"/>
</dbReference>
<reference evidence="2 3" key="1">
    <citation type="submission" date="2020-08" db="EMBL/GenBank/DDBJ databases">
        <title>Genomic Encyclopedia of Type Strains, Phase III (KMG-III): the genomes of soil and plant-associated and newly described type strains.</title>
        <authorList>
            <person name="Whitman W."/>
        </authorList>
    </citation>
    <scope>NUCLEOTIDE SEQUENCE [LARGE SCALE GENOMIC DNA]</scope>
    <source>
        <strain evidence="2 3">CECT 8640</strain>
    </source>
</reference>
<sequence length="45" mass="4471">MITFAATRSDRVTASLPLVRALGPVSAGSTGRAADLASPTLASRG</sequence>
<accession>A0A841CAS5</accession>
<evidence type="ECO:0000313" key="3">
    <source>
        <dbReference type="Proteomes" id="UP000547510"/>
    </source>
</evidence>
<feature type="region of interest" description="Disordered" evidence="1">
    <location>
        <begin position="25"/>
        <end position="45"/>
    </location>
</feature>
<evidence type="ECO:0000313" key="2">
    <source>
        <dbReference type="EMBL" id="MBB5955612.1"/>
    </source>
</evidence>
<keyword evidence="3" id="KW-1185">Reference proteome</keyword>
<evidence type="ECO:0000256" key="1">
    <source>
        <dbReference type="SAM" id="MobiDB-lite"/>
    </source>
</evidence>
<organism evidence="2 3">
    <name type="scientific">Saccharothrix tamanrassetensis</name>
    <dbReference type="NCBI Taxonomy" id="1051531"/>
    <lineage>
        <taxon>Bacteria</taxon>
        <taxon>Bacillati</taxon>
        <taxon>Actinomycetota</taxon>
        <taxon>Actinomycetes</taxon>
        <taxon>Pseudonocardiales</taxon>
        <taxon>Pseudonocardiaceae</taxon>
        <taxon>Saccharothrix</taxon>
    </lineage>
</organism>
<dbReference type="AlphaFoldDB" id="A0A841CAS5"/>
<dbReference type="EMBL" id="JACHJN010000003">
    <property type="protein sequence ID" value="MBB5955612.1"/>
    <property type="molecule type" value="Genomic_DNA"/>
</dbReference>
<comment type="caution">
    <text evidence="2">The sequence shown here is derived from an EMBL/GenBank/DDBJ whole genome shotgun (WGS) entry which is preliminary data.</text>
</comment>
<gene>
    <name evidence="2" type="ORF">FHS29_002193</name>
</gene>
<name>A0A841CAS5_9PSEU</name>